<comment type="caution">
    <text evidence="2">The sequence shown here is derived from an EMBL/GenBank/DDBJ whole genome shotgun (WGS) entry which is preliminary data.</text>
</comment>
<evidence type="ECO:0000256" key="1">
    <source>
        <dbReference type="SAM" id="MobiDB-lite"/>
    </source>
</evidence>
<dbReference type="EMBL" id="JALJOR010000009">
    <property type="protein sequence ID" value="KAK9811749.1"/>
    <property type="molecule type" value="Genomic_DNA"/>
</dbReference>
<organism evidence="2 3">
    <name type="scientific">[Myrmecia] bisecta</name>
    <dbReference type="NCBI Taxonomy" id="41462"/>
    <lineage>
        <taxon>Eukaryota</taxon>
        <taxon>Viridiplantae</taxon>
        <taxon>Chlorophyta</taxon>
        <taxon>core chlorophytes</taxon>
        <taxon>Trebouxiophyceae</taxon>
        <taxon>Trebouxiales</taxon>
        <taxon>Trebouxiaceae</taxon>
        <taxon>Myrmecia</taxon>
    </lineage>
</organism>
<name>A0AAW1PQ38_9CHLO</name>
<feature type="compositionally biased region" description="Low complexity" evidence="1">
    <location>
        <begin position="155"/>
        <end position="164"/>
    </location>
</feature>
<protein>
    <submittedName>
        <fullName evidence="2">Uncharacterized protein</fullName>
    </submittedName>
</protein>
<dbReference type="AlphaFoldDB" id="A0AAW1PQ38"/>
<evidence type="ECO:0000313" key="2">
    <source>
        <dbReference type="EMBL" id="KAK9811749.1"/>
    </source>
</evidence>
<accession>A0AAW1PQ38</accession>
<proteinExistence type="predicted"/>
<sequence>MAWGVCAAAAVAGHFKAETLDDVSSQGLESYWTGSGSASGGGLHPLPRFGCPEQRRRRKVGDADAHLLCLLCLLGAGPDARPGGQRPANPGAFTLFQADPLLLPLSHLTRGVAPELLGTRHLAGFQQTRQPSRRPRKVDAPSSPASAFRRDPLTRGAAGAPASRPAEEPVTLLASLRRAFGLLMRAVRRRQAASSQGKERPDFLVGVFEPSCNLHDARTHAEAS</sequence>
<dbReference type="Proteomes" id="UP001489004">
    <property type="component" value="Unassembled WGS sequence"/>
</dbReference>
<evidence type="ECO:0000313" key="3">
    <source>
        <dbReference type="Proteomes" id="UP001489004"/>
    </source>
</evidence>
<gene>
    <name evidence="2" type="ORF">WJX72_009463</name>
</gene>
<keyword evidence="3" id="KW-1185">Reference proteome</keyword>
<reference evidence="2 3" key="1">
    <citation type="journal article" date="2024" name="Nat. Commun.">
        <title>Phylogenomics reveals the evolutionary origins of lichenization in chlorophyte algae.</title>
        <authorList>
            <person name="Puginier C."/>
            <person name="Libourel C."/>
            <person name="Otte J."/>
            <person name="Skaloud P."/>
            <person name="Haon M."/>
            <person name="Grisel S."/>
            <person name="Petersen M."/>
            <person name="Berrin J.G."/>
            <person name="Delaux P.M."/>
            <person name="Dal Grande F."/>
            <person name="Keller J."/>
        </authorList>
    </citation>
    <scope>NUCLEOTIDE SEQUENCE [LARGE SCALE GENOMIC DNA]</scope>
    <source>
        <strain evidence="2 3">SAG 2043</strain>
    </source>
</reference>
<feature type="region of interest" description="Disordered" evidence="1">
    <location>
        <begin position="125"/>
        <end position="167"/>
    </location>
</feature>